<dbReference type="OrthoDB" id="4358152at2759"/>
<dbReference type="RefSeq" id="XP_041553300.1">
    <property type="nucleotide sequence ID" value="XM_041700301.1"/>
</dbReference>
<organism evidence="2 3">
    <name type="scientific">Aspergillus puulaauensis</name>
    <dbReference type="NCBI Taxonomy" id="1220207"/>
    <lineage>
        <taxon>Eukaryota</taxon>
        <taxon>Fungi</taxon>
        <taxon>Dikarya</taxon>
        <taxon>Ascomycota</taxon>
        <taxon>Pezizomycotina</taxon>
        <taxon>Eurotiomycetes</taxon>
        <taxon>Eurotiomycetidae</taxon>
        <taxon>Eurotiales</taxon>
        <taxon>Aspergillaceae</taxon>
        <taxon>Aspergillus</taxon>
    </lineage>
</organism>
<sequence>MDPFAQLPAELIQHSLIYTPDFVAIEGLLSVSARVNAVFKAQPSIIHSIILGNTVTRFPEIQRLIYNLTLINAFYYPDLPQYRLTCEGTPKLDYKASVEILHVAARVQNLACACLSFMQDTLASTFSAIPAGGLSGPERAGKARKPSPGSKNTAPIGPSSTSTITPPSAKRQQDAGTGRQSRGDLDGSRCPIRLGLSPTYGRRPEQLNSLEGSRKHPEGSEFSRAAWNLSQLTPIPFIDSFDLPRSGIPTPIWSPPPVPPETEATASACWQLTPEYRLGYPMHVEYFQNTALLVPRQLRKPSLGMTQFKSWCRLGLVIWDSWRMYTVRLCHFGPRCDGPNLPNPDGTVQDPDEQEPDLVPRWLALVGERVSDC</sequence>
<dbReference type="EMBL" id="AP024444">
    <property type="protein sequence ID" value="BCS21106.1"/>
    <property type="molecule type" value="Genomic_DNA"/>
</dbReference>
<dbReference type="KEGG" id="apuu:APUU_21538S"/>
<dbReference type="AlphaFoldDB" id="A0A7R7XGQ0"/>
<name>A0A7R7XGQ0_9EURO</name>
<protein>
    <submittedName>
        <fullName evidence="2">Uncharacterized protein</fullName>
    </submittedName>
</protein>
<gene>
    <name evidence="2" type="ORF">APUU_21538S</name>
</gene>
<evidence type="ECO:0000256" key="1">
    <source>
        <dbReference type="SAM" id="MobiDB-lite"/>
    </source>
</evidence>
<accession>A0A7R7XGQ0</accession>
<reference evidence="2" key="2">
    <citation type="submission" date="2021-02" db="EMBL/GenBank/DDBJ databases">
        <title>Aspergillus puulaauensis MK2 genome sequence.</title>
        <authorList>
            <person name="Futagami T."/>
            <person name="Mori K."/>
            <person name="Kadooka C."/>
            <person name="Tanaka T."/>
        </authorList>
    </citation>
    <scope>NUCLEOTIDE SEQUENCE</scope>
    <source>
        <strain evidence="2">MK2</strain>
    </source>
</reference>
<dbReference type="Proteomes" id="UP000654913">
    <property type="component" value="Chromosome 2"/>
</dbReference>
<feature type="region of interest" description="Disordered" evidence="1">
    <location>
        <begin position="133"/>
        <end position="219"/>
    </location>
</feature>
<proteinExistence type="predicted"/>
<evidence type="ECO:0000313" key="3">
    <source>
        <dbReference type="Proteomes" id="UP000654913"/>
    </source>
</evidence>
<feature type="compositionally biased region" description="Low complexity" evidence="1">
    <location>
        <begin position="153"/>
        <end position="169"/>
    </location>
</feature>
<dbReference type="GeneID" id="64971111"/>
<reference evidence="2" key="1">
    <citation type="submission" date="2021-01" db="EMBL/GenBank/DDBJ databases">
        <authorList>
            <consortium name="Aspergillus puulaauensis MK2 genome sequencing consortium"/>
            <person name="Kazuki M."/>
            <person name="Futagami T."/>
        </authorList>
    </citation>
    <scope>NUCLEOTIDE SEQUENCE</scope>
    <source>
        <strain evidence="2">MK2</strain>
    </source>
</reference>
<keyword evidence="3" id="KW-1185">Reference proteome</keyword>
<evidence type="ECO:0000313" key="2">
    <source>
        <dbReference type="EMBL" id="BCS21106.1"/>
    </source>
</evidence>